<evidence type="ECO:0000256" key="1">
    <source>
        <dbReference type="ARBA" id="ARBA00012513"/>
    </source>
</evidence>
<protein>
    <recommendedName>
        <fullName evidence="1">non-specific serine/threonine protein kinase</fullName>
        <ecNumber evidence="1">2.7.11.1</ecNumber>
    </recommendedName>
</protein>
<evidence type="ECO:0000256" key="4">
    <source>
        <dbReference type="ARBA" id="ARBA00022741"/>
    </source>
</evidence>
<evidence type="ECO:0000313" key="14">
    <source>
        <dbReference type="Proteomes" id="UP000295371"/>
    </source>
</evidence>
<dbReference type="GO" id="GO:0045717">
    <property type="term" value="P:negative regulation of fatty acid biosynthetic process"/>
    <property type="evidence" value="ECO:0007669"/>
    <property type="project" value="UniProtKB-ARBA"/>
</dbReference>
<dbReference type="FunFam" id="3.30.200.20:FF:000035">
    <property type="entry name" value="Serine/threonine protein kinase Stk1"/>
    <property type="match status" value="1"/>
</dbReference>
<dbReference type="CDD" id="cd14014">
    <property type="entry name" value="STKc_PknB_like"/>
    <property type="match status" value="1"/>
</dbReference>
<keyword evidence="5 13" id="KW-0418">Kinase</keyword>
<keyword evidence="10" id="KW-0472">Membrane</keyword>
<dbReference type="CDD" id="cd06577">
    <property type="entry name" value="PASTA_pknB"/>
    <property type="match status" value="4"/>
</dbReference>
<feature type="region of interest" description="Disordered" evidence="9">
    <location>
        <begin position="488"/>
        <end position="509"/>
    </location>
</feature>
<keyword evidence="3" id="KW-0808">Transferase</keyword>
<evidence type="ECO:0000256" key="6">
    <source>
        <dbReference type="ARBA" id="ARBA00022840"/>
    </source>
</evidence>
<dbReference type="SMART" id="SM00740">
    <property type="entry name" value="PASTA"/>
    <property type="match status" value="4"/>
</dbReference>
<feature type="domain" description="PASTA" evidence="12">
    <location>
        <begin position="459"/>
        <end position="521"/>
    </location>
</feature>
<organism evidence="13 14">
    <name type="scientific">Naumannella halotolerans</name>
    <dbReference type="NCBI Taxonomy" id="993414"/>
    <lineage>
        <taxon>Bacteria</taxon>
        <taxon>Bacillati</taxon>
        <taxon>Actinomycetota</taxon>
        <taxon>Actinomycetes</taxon>
        <taxon>Propionibacteriales</taxon>
        <taxon>Propionibacteriaceae</taxon>
        <taxon>Naumannella</taxon>
    </lineage>
</organism>
<dbReference type="EMBL" id="SOAW01000001">
    <property type="protein sequence ID" value="TDT32779.1"/>
    <property type="molecule type" value="Genomic_DNA"/>
</dbReference>
<dbReference type="AlphaFoldDB" id="A0A4R7J8S8"/>
<keyword evidence="10" id="KW-1133">Transmembrane helix</keyword>
<evidence type="ECO:0000256" key="8">
    <source>
        <dbReference type="ARBA" id="ARBA00048679"/>
    </source>
</evidence>
<evidence type="ECO:0000256" key="5">
    <source>
        <dbReference type="ARBA" id="ARBA00022777"/>
    </source>
</evidence>
<dbReference type="Gene3D" id="3.30.10.20">
    <property type="match status" value="4"/>
</dbReference>
<evidence type="ECO:0000259" key="12">
    <source>
        <dbReference type="PROSITE" id="PS51178"/>
    </source>
</evidence>
<keyword evidence="14" id="KW-1185">Reference proteome</keyword>
<dbReference type="SUPFAM" id="SSF56112">
    <property type="entry name" value="Protein kinase-like (PK-like)"/>
    <property type="match status" value="1"/>
</dbReference>
<dbReference type="SMART" id="SM00220">
    <property type="entry name" value="S_TKc"/>
    <property type="match status" value="1"/>
</dbReference>
<dbReference type="FunFam" id="1.10.510.10:FF:000021">
    <property type="entry name" value="Serine/threonine protein kinase"/>
    <property type="match status" value="1"/>
</dbReference>
<feature type="compositionally biased region" description="Pro residues" evidence="9">
    <location>
        <begin position="364"/>
        <end position="373"/>
    </location>
</feature>
<name>A0A4R7J8S8_9ACTN</name>
<dbReference type="InterPro" id="IPR000719">
    <property type="entry name" value="Prot_kinase_dom"/>
</dbReference>
<keyword evidence="10" id="KW-0812">Transmembrane</keyword>
<dbReference type="NCBIfam" id="NF033483">
    <property type="entry name" value="PknB_PASTA_kin"/>
    <property type="match status" value="1"/>
</dbReference>
<keyword evidence="2" id="KW-0723">Serine/threonine-protein kinase</keyword>
<feature type="domain" description="Protein kinase" evidence="11">
    <location>
        <begin position="19"/>
        <end position="291"/>
    </location>
</feature>
<evidence type="ECO:0000313" key="13">
    <source>
        <dbReference type="EMBL" id="TDT32779.1"/>
    </source>
</evidence>
<feature type="compositionally biased region" description="Basic and acidic residues" evidence="9">
    <location>
        <begin position="374"/>
        <end position="388"/>
    </location>
</feature>
<evidence type="ECO:0000256" key="7">
    <source>
        <dbReference type="ARBA" id="ARBA00047899"/>
    </source>
</evidence>
<gene>
    <name evidence="13" type="ORF">CLV29_0367</name>
</gene>
<feature type="compositionally biased region" description="Basic and acidic residues" evidence="9">
    <location>
        <begin position="321"/>
        <end position="359"/>
    </location>
</feature>
<dbReference type="PROSITE" id="PS00108">
    <property type="entry name" value="PROTEIN_KINASE_ST"/>
    <property type="match status" value="1"/>
</dbReference>
<evidence type="ECO:0000256" key="9">
    <source>
        <dbReference type="SAM" id="MobiDB-lite"/>
    </source>
</evidence>
<dbReference type="Pfam" id="PF00069">
    <property type="entry name" value="Pkinase"/>
    <property type="match status" value="1"/>
</dbReference>
<dbReference type="Gene3D" id="3.30.200.20">
    <property type="entry name" value="Phosphorylase Kinase, domain 1"/>
    <property type="match status" value="1"/>
</dbReference>
<dbReference type="PANTHER" id="PTHR43289">
    <property type="entry name" value="MITOGEN-ACTIVATED PROTEIN KINASE KINASE KINASE 20-RELATED"/>
    <property type="match status" value="1"/>
</dbReference>
<feature type="transmembrane region" description="Helical" evidence="10">
    <location>
        <begin position="433"/>
        <end position="454"/>
    </location>
</feature>
<sequence>MTMTPMRDPLVGHVVDGRYEITDRLARGGMATVYLATDTRLARTVAVKMMHEGLGGDGDFVSKFDREARAAAHLSHPNVVSVFDQGLDGMRPYIVMEYVSGGTLRQLMSREGPLEPLRALQLIEPVLAALADAHEAGLIHRDVKPENVLITDRGQLKVADFGLARAISEQTITATQGVLIGTVSYLPPELVLQGRATPRSDVYSSGVMLFEMLTGSKPHTGDTPIQVAWAHVHNDIEAPSRRRDTSWRESRSGIPPYIDELVRAATRREPTQRPANARELLEAVRQARAALNGGVMDDPALTARFRHLGEVDAASATEVVPRQERPDDPTARIDADRPRTGEAQDPAVRSERSRAERNQAEPVAPRPVRSPPSPERHPTRIEPREVARTARPRGRTRPVAAPPSRRPAPTRRSVSEHRRELLERQRRRRIRGIVWLLLLLMLTLAAVAGGWWLVDGRFTAAPPVAGLTQQEATTSVQTAALSPQTVEEFSEDVPAGSVISTDPAAGSKLERDSPMTLVISKGPERFEAPDVVGAELAEAEEQITGDGALKVGKVSEEWHRDEPAGTVLSSDPQPGESLKRDTAIDLTVSKGPEPIQIADFTGKPAAEARDGLTGSGFTVKEGTAHSDSVAEGDVISQDPAGGTGHRGDEVTITRSLGPEEVEVPQVRAKPLDEAKKLLEDAGFKVKTEEGADFLGLDYVASTDPGEGRKAPKGSTITLTLV</sequence>
<evidence type="ECO:0000259" key="11">
    <source>
        <dbReference type="PROSITE" id="PS50011"/>
    </source>
</evidence>
<evidence type="ECO:0000256" key="10">
    <source>
        <dbReference type="SAM" id="Phobius"/>
    </source>
</evidence>
<dbReference type="InterPro" id="IPR005543">
    <property type="entry name" value="PASTA_dom"/>
</dbReference>
<accession>A0A4R7J8S8</accession>
<dbReference type="Gene3D" id="1.10.510.10">
    <property type="entry name" value="Transferase(Phosphotransferase) domain 1"/>
    <property type="match status" value="1"/>
</dbReference>
<dbReference type="PROSITE" id="PS50011">
    <property type="entry name" value="PROTEIN_KINASE_DOM"/>
    <property type="match status" value="1"/>
</dbReference>
<dbReference type="EC" id="2.7.11.1" evidence="1"/>
<dbReference type="PANTHER" id="PTHR43289:SF34">
    <property type="entry name" value="SERINE_THREONINE-PROTEIN KINASE YBDM-RELATED"/>
    <property type="match status" value="1"/>
</dbReference>
<reference evidence="13 14" key="1">
    <citation type="submission" date="2019-03" db="EMBL/GenBank/DDBJ databases">
        <title>Genomic Encyclopedia of Archaeal and Bacterial Type Strains, Phase II (KMG-II): from individual species to whole genera.</title>
        <authorList>
            <person name="Goeker M."/>
        </authorList>
    </citation>
    <scope>NUCLEOTIDE SEQUENCE [LARGE SCALE GENOMIC DNA]</scope>
    <source>
        <strain evidence="13 14">DSM 24323</strain>
    </source>
</reference>
<evidence type="ECO:0000256" key="2">
    <source>
        <dbReference type="ARBA" id="ARBA00022527"/>
    </source>
</evidence>
<feature type="region of interest" description="Disordered" evidence="9">
    <location>
        <begin position="594"/>
        <end position="647"/>
    </location>
</feature>
<dbReference type="GO" id="GO:0005524">
    <property type="term" value="F:ATP binding"/>
    <property type="evidence" value="ECO:0007669"/>
    <property type="project" value="UniProtKB-KW"/>
</dbReference>
<dbReference type="PROSITE" id="PS51178">
    <property type="entry name" value="PASTA"/>
    <property type="match status" value="4"/>
</dbReference>
<comment type="catalytic activity">
    <reaction evidence="8">
        <text>L-seryl-[protein] + ATP = O-phospho-L-seryl-[protein] + ADP + H(+)</text>
        <dbReference type="Rhea" id="RHEA:17989"/>
        <dbReference type="Rhea" id="RHEA-COMP:9863"/>
        <dbReference type="Rhea" id="RHEA-COMP:11604"/>
        <dbReference type="ChEBI" id="CHEBI:15378"/>
        <dbReference type="ChEBI" id="CHEBI:29999"/>
        <dbReference type="ChEBI" id="CHEBI:30616"/>
        <dbReference type="ChEBI" id="CHEBI:83421"/>
        <dbReference type="ChEBI" id="CHEBI:456216"/>
        <dbReference type="EC" id="2.7.11.1"/>
    </reaction>
</comment>
<feature type="domain" description="PASTA" evidence="12">
    <location>
        <begin position="591"/>
        <end position="656"/>
    </location>
</feature>
<dbReference type="Pfam" id="PF03793">
    <property type="entry name" value="PASTA"/>
    <property type="match status" value="4"/>
</dbReference>
<evidence type="ECO:0000256" key="3">
    <source>
        <dbReference type="ARBA" id="ARBA00022679"/>
    </source>
</evidence>
<feature type="domain" description="PASTA" evidence="12">
    <location>
        <begin position="522"/>
        <end position="590"/>
    </location>
</feature>
<comment type="caution">
    <text evidence="13">The sequence shown here is derived from an EMBL/GenBank/DDBJ whole genome shotgun (WGS) entry which is preliminary data.</text>
</comment>
<comment type="catalytic activity">
    <reaction evidence="7">
        <text>L-threonyl-[protein] + ATP = O-phospho-L-threonyl-[protein] + ADP + H(+)</text>
        <dbReference type="Rhea" id="RHEA:46608"/>
        <dbReference type="Rhea" id="RHEA-COMP:11060"/>
        <dbReference type="Rhea" id="RHEA-COMP:11605"/>
        <dbReference type="ChEBI" id="CHEBI:15378"/>
        <dbReference type="ChEBI" id="CHEBI:30013"/>
        <dbReference type="ChEBI" id="CHEBI:30616"/>
        <dbReference type="ChEBI" id="CHEBI:61977"/>
        <dbReference type="ChEBI" id="CHEBI:456216"/>
        <dbReference type="EC" id="2.7.11.1"/>
    </reaction>
</comment>
<feature type="region of interest" description="Disordered" evidence="9">
    <location>
        <begin position="315"/>
        <end position="419"/>
    </location>
</feature>
<feature type="domain" description="PASTA" evidence="12">
    <location>
        <begin position="657"/>
        <end position="721"/>
    </location>
</feature>
<proteinExistence type="predicted"/>
<dbReference type="InterPro" id="IPR011009">
    <property type="entry name" value="Kinase-like_dom_sf"/>
</dbReference>
<dbReference type="InterPro" id="IPR008271">
    <property type="entry name" value="Ser/Thr_kinase_AS"/>
</dbReference>
<keyword evidence="4" id="KW-0547">Nucleotide-binding</keyword>
<keyword evidence="6" id="KW-0067">ATP-binding</keyword>
<dbReference type="Proteomes" id="UP000295371">
    <property type="component" value="Unassembled WGS sequence"/>
</dbReference>
<dbReference type="GO" id="GO:0004674">
    <property type="term" value="F:protein serine/threonine kinase activity"/>
    <property type="evidence" value="ECO:0007669"/>
    <property type="project" value="UniProtKB-KW"/>
</dbReference>